<evidence type="ECO:0000259" key="4">
    <source>
        <dbReference type="Pfam" id="PF00561"/>
    </source>
</evidence>
<keyword evidence="6" id="KW-1185">Reference proteome</keyword>
<dbReference type="PRINTS" id="PR00111">
    <property type="entry name" value="ABHYDROLASE"/>
</dbReference>
<dbReference type="GO" id="GO:0016787">
    <property type="term" value="F:hydrolase activity"/>
    <property type="evidence" value="ECO:0007669"/>
    <property type="project" value="UniProtKB-KW"/>
</dbReference>
<proteinExistence type="inferred from homology"/>
<name>A0A166UTT4_9HYPO</name>
<comment type="similarity">
    <text evidence="2">Belongs to the AB hydrolase superfamily. Epoxide hydrolase family.</text>
</comment>
<dbReference type="Proteomes" id="UP000078544">
    <property type="component" value="Unassembled WGS sequence"/>
</dbReference>
<dbReference type="OrthoDB" id="408373at2759"/>
<evidence type="ECO:0000313" key="6">
    <source>
        <dbReference type="Proteomes" id="UP000078544"/>
    </source>
</evidence>
<dbReference type="Pfam" id="PF00561">
    <property type="entry name" value="Abhydrolase_1"/>
    <property type="match status" value="1"/>
</dbReference>
<protein>
    <submittedName>
        <fullName evidence="5">Epoxide hydrolase</fullName>
    </submittedName>
</protein>
<evidence type="ECO:0000313" key="5">
    <source>
        <dbReference type="EMBL" id="OAA32951.1"/>
    </source>
</evidence>
<dbReference type="AlphaFoldDB" id="A0A166UTT4"/>
<dbReference type="EMBL" id="AZGY01000001">
    <property type="protein sequence ID" value="OAA32951.1"/>
    <property type="molecule type" value="Genomic_DNA"/>
</dbReference>
<gene>
    <name evidence="5" type="ORF">AAL_00416</name>
</gene>
<dbReference type="InterPro" id="IPR000073">
    <property type="entry name" value="AB_hydrolase_1"/>
</dbReference>
<comment type="caution">
    <text evidence="5">The sequence shown here is derived from an EMBL/GenBank/DDBJ whole genome shotgun (WGS) entry which is preliminary data.</text>
</comment>
<accession>A0A166UTT4</accession>
<dbReference type="InterPro" id="IPR000639">
    <property type="entry name" value="Epox_hydrolase-like"/>
</dbReference>
<dbReference type="STRING" id="1081109.A0A166UTT4"/>
<feature type="compositionally biased region" description="Pro residues" evidence="3">
    <location>
        <begin position="260"/>
        <end position="270"/>
    </location>
</feature>
<dbReference type="PRINTS" id="PR00412">
    <property type="entry name" value="EPOXHYDRLASE"/>
</dbReference>
<organism evidence="5 6">
    <name type="scientific">Moelleriella libera RCEF 2490</name>
    <dbReference type="NCBI Taxonomy" id="1081109"/>
    <lineage>
        <taxon>Eukaryota</taxon>
        <taxon>Fungi</taxon>
        <taxon>Dikarya</taxon>
        <taxon>Ascomycota</taxon>
        <taxon>Pezizomycotina</taxon>
        <taxon>Sordariomycetes</taxon>
        <taxon>Hypocreomycetidae</taxon>
        <taxon>Hypocreales</taxon>
        <taxon>Clavicipitaceae</taxon>
        <taxon>Moelleriella</taxon>
    </lineage>
</organism>
<keyword evidence="1 5" id="KW-0378">Hydrolase</keyword>
<evidence type="ECO:0000256" key="1">
    <source>
        <dbReference type="ARBA" id="ARBA00022801"/>
    </source>
</evidence>
<dbReference type="PANTHER" id="PTHR43329">
    <property type="entry name" value="EPOXIDE HYDROLASE"/>
    <property type="match status" value="1"/>
</dbReference>
<feature type="domain" description="AB hydrolase-1" evidence="4">
    <location>
        <begin position="50"/>
        <end position="186"/>
    </location>
</feature>
<reference evidence="5 6" key="1">
    <citation type="journal article" date="2016" name="Genome Biol. Evol.">
        <title>Divergent and convergent evolution of fungal pathogenicity.</title>
        <authorList>
            <person name="Shang Y."/>
            <person name="Xiao G."/>
            <person name="Zheng P."/>
            <person name="Cen K."/>
            <person name="Zhan S."/>
            <person name="Wang C."/>
        </authorList>
    </citation>
    <scope>NUCLEOTIDE SEQUENCE [LARGE SCALE GENOMIC DNA]</scope>
    <source>
        <strain evidence="5 6">RCEF 2490</strain>
    </source>
</reference>
<evidence type="ECO:0000256" key="2">
    <source>
        <dbReference type="ARBA" id="ARBA00038334"/>
    </source>
</evidence>
<sequence>MASLDATRLPPWHLPDGITSRFVDTSPTSLKFHILEALPGASSTHGSLPPLILLLHGFPNLSYDWRFVMPKLAAAGYYAVAVDLRGFGRTHNANLSPLDDGSIRASTATLDIVALVRALGYSVIHTLVGQDLGAYVAATTTLMRPDMVKSLVLMAHTWKGIPDLPVKPAPSASLAPAMEVPEPPWWETTKDPAIHASLAKLEPPRQHYKWYNASPDASRDWTYPTGQPLRDFLKGYFFLKSGGGASQQQRQTTTTTTTTTPPPPPLPPPRPLRSWTADELAVMPHYYIMRAGMTVRQNVALDMKKKEDEPPRPAGSVVVDSRLALPWLSEADLDVYEQEYTRTTFRAPLRWYHALTDPDLSGDLAYLAGAKIAVPVKYVSGLDDWGTYQVPGGLEAMQQGFSVDAACWRGATLVPGAGHWVNMEKPDESASEILKLAASVA</sequence>
<evidence type="ECO:0000256" key="3">
    <source>
        <dbReference type="SAM" id="MobiDB-lite"/>
    </source>
</evidence>
<dbReference type="Gene3D" id="3.40.50.1820">
    <property type="entry name" value="alpha/beta hydrolase"/>
    <property type="match status" value="1"/>
</dbReference>
<dbReference type="InterPro" id="IPR029058">
    <property type="entry name" value="AB_hydrolase_fold"/>
</dbReference>
<dbReference type="SUPFAM" id="SSF53474">
    <property type="entry name" value="alpha/beta-Hydrolases"/>
    <property type="match status" value="1"/>
</dbReference>
<feature type="region of interest" description="Disordered" evidence="3">
    <location>
        <begin position="243"/>
        <end position="270"/>
    </location>
</feature>